<dbReference type="InterPro" id="IPR017911">
    <property type="entry name" value="MacB-like_ATP-bd"/>
</dbReference>
<organism evidence="6 7">
    <name type="scientific">Candidatus Dormiibacter inghamiae</name>
    <dbReference type="NCBI Taxonomy" id="3127013"/>
    <lineage>
        <taxon>Bacteria</taxon>
        <taxon>Bacillati</taxon>
        <taxon>Candidatus Dormiibacterota</taxon>
        <taxon>Candidatus Dormibacteria</taxon>
        <taxon>Candidatus Dormibacterales</taxon>
        <taxon>Candidatus Dormibacteraceae</taxon>
        <taxon>Candidatus Dormiibacter</taxon>
    </lineage>
</organism>
<dbReference type="GO" id="GO:0005886">
    <property type="term" value="C:plasma membrane"/>
    <property type="evidence" value="ECO:0007669"/>
    <property type="project" value="TreeGrafter"/>
</dbReference>
<evidence type="ECO:0000256" key="1">
    <source>
        <dbReference type="ARBA" id="ARBA00005417"/>
    </source>
</evidence>
<dbReference type="Pfam" id="PF00005">
    <property type="entry name" value="ABC_tran"/>
    <property type="match status" value="1"/>
</dbReference>
<dbReference type="InterPro" id="IPR003439">
    <property type="entry name" value="ABC_transporter-like_ATP-bd"/>
</dbReference>
<dbReference type="CDD" id="cd03255">
    <property type="entry name" value="ABC_MJ0796_LolCDE_FtsE"/>
    <property type="match status" value="1"/>
</dbReference>
<dbReference type="InterPro" id="IPR015854">
    <property type="entry name" value="ABC_transpr_LolD-like"/>
</dbReference>
<dbReference type="SMART" id="SM00382">
    <property type="entry name" value="AAA"/>
    <property type="match status" value="1"/>
</dbReference>
<keyword evidence="2" id="KW-0813">Transport</keyword>
<dbReference type="GO" id="GO:0005524">
    <property type="term" value="F:ATP binding"/>
    <property type="evidence" value="ECO:0007669"/>
    <property type="project" value="UniProtKB-KW"/>
</dbReference>
<evidence type="ECO:0000256" key="3">
    <source>
        <dbReference type="ARBA" id="ARBA00022741"/>
    </source>
</evidence>
<keyword evidence="4 6" id="KW-0067">ATP-binding</keyword>
<comment type="caution">
    <text evidence="6">The sequence shown here is derived from an EMBL/GenBank/DDBJ whole genome shotgun (WGS) entry which is preliminary data.</text>
</comment>
<reference evidence="6 7" key="1">
    <citation type="submission" date="2020-10" db="EMBL/GenBank/DDBJ databases">
        <title>Ca. Dormibacterota MAGs.</title>
        <authorList>
            <person name="Montgomery K."/>
        </authorList>
    </citation>
    <scope>NUCLEOTIDE SEQUENCE [LARGE SCALE GENOMIC DNA]</scope>
    <source>
        <strain evidence="6">SC8811_S16_3</strain>
    </source>
</reference>
<dbReference type="GO" id="GO:0016887">
    <property type="term" value="F:ATP hydrolysis activity"/>
    <property type="evidence" value="ECO:0007669"/>
    <property type="project" value="InterPro"/>
</dbReference>
<dbReference type="PANTHER" id="PTHR24220:SF470">
    <property type="entry name" value="CELL DIVISION ATP-BINDING PROTEIN FTSE"/>
    <property type="match status" value="1"/>
</dbReference>
<keyword evidence="3" id="KW-0547">Nucleotide-binding</keyword>
<dbReference type="PROSITE" id="PS50893">
    <property type="entry name" value="ABC_TRANSPORTER_2"/>
    <property type="match status" value="1"/>
</dbReference>
<dbReference type="InterPro" id="IPR017871">
    <property type="entry name" value="ABC_transporter-like_CS"/>
</dbReference>
<evidence type="ECO:0000256" key="4">
    <source>
        <dbReference type="ARBA" id="ARBA00022840"/>
    </source>
</evidence>
<dbReference type="Gene3D" id="3.40.50.300">
    <property type="entry name" value="P-loop containing nucleotide triphosphate hydrolases"/>
    <property type="match status" value="1"/>
</dbReference>
<proteinExistence type="inferred from homology"/>
<dbReference type="Proteomes" id="UP000620075">
    <property type="component" value="Unassembled WGS sequence"/>
</dbReference>
<evidence type="ECO:0000259" key="5">
    <source>
        <dbReference type="PROSITE" id="PS50893"/>
    </source>
</evidence>
<evidence type="ECO:0000313" key="6">
    <source>
        <dbReference type="EMBL" id="MBJ7603808.1"/>
    </source>
</evidence>
<sequence length="234" mass="25283">MLELSGVTRAFGERTAVEDVSLSLLPGELAFLIGPSGAGKTTLLRLINRELPPTHGEVWVDGIPAHRIKPGRIPALRRRVGVVFQDFKLLPRLTVLENIVFALQVTDLKVSDKQARDRALDALEAVGLGDRGGDYPAELSGGQQQRVSIARAIARQPGLVIADEPTGNLDLDTGVSIIDLFADIARFGAGVLVATHNLQIVRRRQQRTLTLVNGRLVRDEPAGRVGKLGWAQSS</sequence>
<dbReference type="InterPro" id="IPR003593">
    <property type="entry name" value="AAA+_ATPase"/>
</dbReference>
<comment type="similarity">
    <text evidence="1">Belongs to the ABC transporter superfamily.</text>
</comment>
<protein>
    <submittedName>
        <fullName evidence="6">ATP-binding cassette domain-containing protein</fullName>
    </submittedName>
</protein>
<dbReference type="InterPro" id="IPR027417">
    <property type="entry name" value="P-loop_NTPase"/>
</dbReference>
<name>A0A934KJ83_9BACT</name>
<dbReference type="SUPFAM" id="SSF52540">
    <property type="entry name" value="P-loop containing nucleoside triphosphate hydrolases"/>
    <property type="match status" value="1"/>
</dbReference>
<accession>A0A934KJ83</accession>
<dbReference type="GO" id="GO:0022857">
    <property type="term" value="F:transmembrane transporter activity"/>
    <property type="evidence" value="ECO:0007669"/>
    <property type="project" value="TreeGrafter"/>
</dbReference>
<feature type="domain" description="ABC transporter" evidence="5">
    <location>
        <begin position="2"/>
        <end position="234"/>
    </location>
</feature>
<evidence type="ECO:0000256" key="2">
    <source>
        <dbReference type="ARBA" id="ARBA00022448"/>
    </source>
</evidence>
<evidence type="ECO:0000313" key="7">
    <source>
        <dbReference type="Proteomes" id="UP000620075"/>
    </source>
</evidence>
<dbReference type="AlphaFoldDB" id="A0A934KJ83"/>
<dbReference type="PANTHER" id="PTHR24220">
    <property type="entry name" value="IMPORT ATP-BINDING PROTEIN"/>
    <property type="match status" value="1"/>
</dbReference>
<dbReference type="FunFam" id="3.40.50.300:FF:000056">
    <property type="entry name" value="Cell division ATP-binding protein FtsE"/>
    <property type="match status" value="1"/>
</dbReference>
<dbReference type="PROSITE" id="PS00211">
    <property type="entry name" value="ABC_TRANSPORTER_1"/>
    <property type="match status" value="1"/>
</dbReference>
<gene>
    <name evidence="6" type="ORF">JF888_11535</name>
</gene>
<dbReference type="EMBL" id="JAEKNQ010000041">
    <property type="protein sequence ID" value="MBJ7603808.1"/>
    <property type="molecule type" value="Genomic_DNA"/>
</dbReference>